<evidence type="ECO:0000256" key="1">
    <source>
        <dbReference type="SAM" id="MobiDB-lite"/>
    </source>
</evidence>
<reference evidence="2 3" key="1">
    <citation type="submission" date="2019-03" db="EMBL/GenBank/DDBJ databases">
        <title>First draft genome of Liparis tanakae, snailfish: a comprehensive survey of snailfish specific genes.</title>
        <authorList>
            <person name="Kim W."/>
            <person name="Song I."/>
            <person name="Jeong J.-H."/>
            <person name="Kim D."/>
            <person name="Kim S."/>
            <person name="Ryu S."/>
            <person name="Song J.Y."/>
            <person name="Lee S.K."/>
        </authorList>
    </citation>
    <scope>NUCLEOTIDE SEQUENCE [LARGE SCALE GENOMIC DNA]</scope>
    <source>
        <tissue evidence="2">Muscle</tissue>
    </source>
</reference>
<name>A0A4Z2HQU0_9TELE</name>
<proteinExistence type="predicted"/>
<sequence length="64" mass="7002">MGWRLPGGVVVPPNDPASCSYDSMTNTSADSAKLQHPPSLPLRVPAWQTDPRSPRLRRSDCLSK</sequence>
<comment type="caution">
    <text evidence="2">The sequence shown here is derived from an EMBL/GenBank/DDBJ whole genome shotgun (WGS) entry which is preliminary data.</text>
</comment>
<gene>
    <name evidence="2" type="ORF">EYF80_021531</name>
</gene>
<dbReference type="AlphaFoldDB" id="A0A4Z2HQU0"/>
<organism evidence="2 3">
    <name type="scientific">Liparis tanakae</name>
    <name type="common">Tanaka's snailfish</name>
    <dbReference type="NCBI Taxonomy" id="230148"/>
    <lineage>
        <taxon>Eukaryota</taxon>
        <taxon>Metazoa</taxon>
        <taxon>Chordata</taxon>
        <taxon>Craniata</taxon>
        <taxon>Vertebrata</taxon>
        <taxon>Euteleostomi</taxon>
        <taxon>Actinopterygii</taxon>
        <taxon>Neopterygii</taxon>
        <taxon>Teleostei</taxon>
        <taxon>Neoteleostei</taxon>
        <taxon>Acanthomorphata</taxon>
        <taxon>Eupercaria</taxon>
        <taxon>Perciformes</taxon>
        <taxon>Cottioidei</taxon>
        <taxon>Cottales</taxon>
        <taxon>Liparidae</taxon>
        <taxon>Liparis</taxon>
    </lineage>
</organism>
<evidence type="ECO:0000313" key="3">
    <source>
        <dbReference type="Proteomes" id="UP000314294"/>
    </source>
</evidence>
<dbReference type="EMBL" id="SRLO01000193">
    <property type="protein sequence ID" value="TNN68209.1"/>
    <property type="molecule type" value="Genomic_DNA"/>
</dbReference>
<feature type="region of interest" description="Disordered" evidence="1">
    <location>
        <begin position="1"/>
        <end position="64"/>
    </location>
</feature>
<dbReference type="Proteomes" id="UP000314294">
    <property type="component" value="Unassembled WGS sequence"/>
</dbReference>
<accession>A0A4Z2HQU0</accession>
<evidence type="ECO:0000313" key="2">
    <source>
        <dbReference type="EMBL" id="TNN68209.1"/>
    </source>
</evidence>
<protein>
    <submittedName>
        <fullName evidence="2">Uncharacterized protein</fullName>
    </submittedName>
</protein>
<keyword evidence="3" id="KW-1185">Reference proteome</keyword>
<feature type="compositionally biased region" description="Polar residues" evidence="1">
    <location>
        <begin position="20"/>
        <end position="30"/>
    </location>
</feature>